<feature type="compositionally biased region" description="Low complexity" evidence="1">
    <location>
        <begin position="616"/>
        <end position="630"/>
    </location>
</feature>
<feature type="region of interest" description="Disordered" evidence="1">
    <location>
        <begin position="173"/>
        <end position="194"/>
    </location>
</feature>
<dbReference type="CDD" id="cd06257">
    <property type="entry name" value="DnaJ"/>
    <property type="match status" value="1"/>
</dbReference>
<accession>A0A9D4TVX7</accession>
<evidence type="ECO:0008006" key="4">
    <source>
        <dbReference type="Google" id="ProtNLM"/>
    </source>
</evidence>
<dbReference type="Gene3D" id="1.10.287.110">
    <property type="entry name" value="DnaJ domain"/>
    <property type="match status" value="1"/>
</dbReference>
<feature type="compositionally biased region" description="Low complexity" evidence="1">
    <location>
        <begin position="106"/>
        <end position="117"/>
    </location>
</feature>
<feature type="region of interest" description="Disordered" evidence="1">
    <location>
        <begin position="435"/>
        <end position="472"/>
    </location>
</feature>
<gene>
    <name evidence="2" type="ORF">D9Q98_002215</name>
</gene>
<dbReference type="AlphaFoldDB" id="A0A9D4TVX7"/>
<evidence type="ECO:0000256" key="1">
    <source>
        <dbReference type="SAM" id="MobiDB-lite"/>
    </source>
</evidence>
<feature type="region of interest" description="Disordered" evidence="1">
    <location>
        <begin position="1"/>
        <end position="69"/>
    </location>
</feature>
<dbReference type="OrthoDB" id="10676946at2759"/>
<name>A0A9D4TVX7_CHLVU</name>
<feature type="compositionally biased region" description="Low complexity" evidence="1">
    <location>
        <begin position="435"/>
        <end position="456"/>
    </location>
</feature>
<dbReference type="InterPro" id="IPR036869">
    <property type="entry name" value="J_dom_sf"/>
</dbReference>
<feature type="region of interest" description="Disordered" evidence="1">
    <location>
        <begin position="86"/>
        <end position="160"/>
    </location>
</feature>
<feature type="region of interest" description="Disordered" evidence="1">
    <location>
        <begin position="608"/>
        <end position="637"/>
    </location>
</feature>
<comment type="caution">
    <text evidence="2">The sequence shown here is derived from an EMBL/GenBank/DDBJ whole genome shotgun (WGS) entry which is preliminary data.</text>
</comment>
<organism evidence="2 3">
    <name type="scientific">Chlorella vulgaris</name>
    <name type="common">Green alga</name>
    <dbReference type="NCBI Taxonomy" id="3077"/>
    <lineage>
        <taxon>Eukaryota</taxon>
        <taxon>Viridiplantae</taxon>
        <taxon>Chlorophyta</taxon>
        <taxon>core chlorophytes</taxon>
        <taxon>Trebouxiophyceae</taxon>
        <taxon>Chlorellales</taxon>
        <taxon>Chlorellaceae</taxon>
        <taxon>Chlorella clade</taxon>
        <taxon>Chlorella</taxon>
    </lineage>
</organism>
<proteinExistence type="predicted"/>
<evidence type="ECO:0000313" key="3">
    <source>
        <dbReference type="Proteomes" id="UP001055712"/>
    </source>
</evidence>
<dbReference type="EMBL" id="SIDB01000002">
    <property type="protein sequence ID" value="KAI3436158.1"/>
    <property type="molecule type" value="Genomic_DNA"/>
</dbReference>
<protein>
    <recommendedName>
        <fullName evidence="4">J domain-containing protein</fullName>
    </recommendedName>
</protein>
<feature type="compositionally biased region" description="Polar residues" evidence="1">
    <location>
        <begin position="248"/>
        <end position="263"/>
    </location>
</feature>
<feature type="compositionally biased region" description="Low complexity" evidence="1">
    <location>
        <begin position="124"/>
        <end position="134"/>
    </location>
</feature>
<reference evidence="2" key="1">
    <citation type="journal article" date="2019" name="Plant J.">
        <title>Chlorella vulgaris genome assembly and annotation reveals the molecular basis for metabolic acclimation to high light conditions.</title>
        <authorList>
            <person name="Cecchin M."/>
            <person name="Marcolungo L."/>
            <person name="Rossato M."/>
            <person name="Girolomoni L."/>
            <person name="Cosentino E."/>
            <person name="Cuine S."/>
            <person name="Li-Beisson Y."/>
            <person name="Delledonne M."/>
            <person name="Ballottari M."/>
        </authorList>
    </citation>
    <scope>NUCLEOTIDE SEQUENCE</scope>
    <source>
        <strain evidence="2">211/11P</strain>
    </source>
</reference>
<dbReference type="SUPFAM" id="SSF46565">
    <property type="entry name" value="Chaperone J-domain"/>
    <property type="match status" value="1"/>
</dbReference>
<feature type="region of interest" description="Disordered" evidence="1">
    <location>
        <begin position="518"/>
        <end position="546"/>
    </location>
</feature>
<reference evidence="2" key="2">
    <citation type="submission" date="2020-11" db="EMBL/GenBank/DDBJ databases">
        <authorList>
            <person name="Cecchin M."/>
            <person name="Marcolungo L."/>
            <person name="Rossato M."/>
            <person name="Girolomoni L."/>
            <person name="Cosentino E."/>
            <person name="Cuine S."/>
            <person name="Li-Beisson Y."/>
            <person name="Delledonne M."/>
            <person name="Ballottari M."/>
        </authorList>
    </citation>
    <scope>NUCLEOTIDE SEQUENCE</scope>
    <source>
        <strain evidence="2">211/11P</strain>
        <tissue evidence="2">Whole cell</tissue>
    </source>
</reference>
<feature type="compositionally biased region" description="Basic and acidic residues" evidence="1">
    <location>
        <begin position="1"/>
        <end position="14"/>
    </location>
</feature>
<dbReference type="Proteomes" id="UP001055712">
    <property type="component" value="Unassembled WGS sequence"/>
</dbReference>
<dbReference type="InterPro" id="IPR001623">
    <property type="entry name" value="DnaJ_domain"/>
</dbReference>
<evidence type="ECO:0000313" key="2">
    <source>
        <dbReference type="EMBL" id="KAI3436158.1"/>
    </source>
</evidence>
<feature type="region of interest" description="Disordered" evidence="1">
    <location>
        <begin position="248"/>
        <end position="268"/>
    </location>
</feature>
<keyword evidence="3" id="KW-1185">Reference proteome</keyword>
<sequence length="706" mass="73692">MHHDDAAARPEEHVLGPPPPPLPPLLESLLDDKWWGGSSYGSAATPEARAAGIEQQPVPGSAPGQQSGGLTAALFQLPAWLRLGSKQAAPPPAVVARRSSRRQRKPVVSGRPASAEAAARRRASSSSEGTAEAASRGDKAPSSQTVHTQAAAGHGPRLPRRPSLAMLQQLAGGLPRSQGEAAHGAKPRPGSKAANYAERRLAWRQRIDAIKAKQATRAAAGGSVEVLTAAGTGSSRVFSKHVAIPIPATTSQRAGSTGSTPQGSPARREAVLEAQLASLPKLETPPIWQGFQTAEAPPDMAAAGEEQLQRFLLQAGWTPEAVWGLAGHEALVEAARASRGAWEVDRVIVACVWPEEVLRVPRRCSDTALLRTAYKRVSMAVHPDKCHAVGASDAQSIVSDCYAMLLHASSGGKAIAAVPAFLRQQHAMRTTVVSSSGQAAGAGHVAVGSRASSGAAEHSVPAQMPQHQHQHQHMEHDLSAVELQAAPQPARPAWQAIHAAAEGDDSTAFGAASLSTWIPVPLDPPPHAHQQEVEGQHQQQQQDELCSSSVELEAAACREDDHAHEAWMHQGLCGYEDSHQQHQQQQQQQQQQGACAARLAAAAVPEATQPCTWEQPRPSGSSSPLGSSCGTVHGSLHSATQAEEVAAMLRRASSGNLAGGGGGLPSPPQAATVGAAVPQAAASPINKRTKLRVKVTLRSDGRGAAR</sequence>